<evidence type="ECO:0000256" key="2">
    <source>
        <dbReference type="SAM" id="SignalP"/>
    </source>
</evidence>
<dbReference type="EMBL" id="JAKLUA010000037">
    <property type="protein sequence ID" value="MCG2673186.1"/>
    <property type="molecule type" value="Genomic_DNA"/>
</dbReference>
<dbReference type="AlphaFoldDB" id="A0A9X1RKL6"/>
<dbReference type="Proteomes" id="UP001139012">
    <property type="component" value="Unassembled WGS sequence"/>
</dbReference>
<name>A0A9X1RKL6_9BRAD</name>
<feature type="chain" id="PRO_5040944659" evidence="2">
    <location>
        <begin position="24"/>
        <end position="87"/>
    </location>
</feature>
<sequence>MRPLMSSALALLALSSLSAAAQAGPCPPGMVLTCMPQPPDRPPNRPMPCKCDYPPGTTWGGGGGGGGDVHKKNVPSAKANKAPGPND</sequence>
<feature type="signal peptide" evidence="2">
    <location>
        <begin position="1"/>
        <end position="23"/>
    </location>
</feature>
<proteinExistence type="predicted"/>
<dbReference type="Proteomes" id="UP001139054">
    <property type="component" value="Unassembled WGS sequence"/>
</dbReference>
<evidence type="ECO:0000313" key="3">
    <source>
        <dbReference type="EMBL" id="MCG2632828.1"/>
    </source>
</evidence>
<keyword evidence="2" id="KW-0732">Signal</keyword>
<evidence type="ECO:0000313" key="4">
    <source>
        <dbReference type="EMBL" id="MCG2673186.1"/>
    </source>
</evidence>
<gene>
    <name evidence="4" type="ORF">L6637_40555</name>
    <name evidence="3" type="ORF">L6654_40275</name>
</gene>
<reference evidence="3" key="1">
    <citation type="submission" date="2022-01" db="EMBL/GenBank/DDBJ databases">
        <title>Genome sequnece data of strain Bradyrhizobium sp. nov.</title>
        <authorList>
            <person name="Zhang J."/>
        </authorList>
    </citation>
    <scope>NUCLEOTIDE SEQUENCE</scope>
    <source>
        <strain evidence="4">WYCCWR 12774</strain>
        <strain evidence="3">WYCCWR 13023</strain>
    </source>
</reference>
<dbReference type="RefSeq" id="WP_237867185.1">
    <property type="nucleotide sequence ID" value="NZ_JAKLTY010000050.1"/>
</dbReference>
<dbReference type="EMBL" id="JAKLTY010000050">
    <property type="protein sequence ID" value="MCG2632828.1"/>
    <property type="molecule type" value="Genomic_DNA"/>
</dbReference>
<comment type="caution">
    <text evidence="3">The sequence shown here is derived from an EMBL/GenBank/DDBJ whole genome shotgun (WGS) entry which is preliminary data.</text>
</comment>
<feature type="compositionally biased region" description="Gly residues" evidence="1">
    <location>
        <begin position="58"/>
        <end position="67"/>
    </location>
</feature>
<evidence type="ECO:0000313" key="5">
    <source>
        <dbReference type="Proteomes" id="UP001139012"/>
    </source>
</evidence>
<protein>
    <submittedName>
        <fullName evidence="3">Uncharacterized protein</fullName>
    </submittedName>
</protein>
<evidence type="ECO:0000256" key="1">
    <source>
        <dbReference type="SAM" id="MobiDB-lite"/>
    </source>
</evidence>
<organism evidence="3 6">
    <name type="scientific">Bradyrhizobium zhengyangense</name>
    <dbReference type="NCBI Taxonomy" id="2911009"/>
    <lineage>
        <taxon>Bacteria</taxon>
        <taxon>Pseudomonadati</taxon>
        <taxon>Pseudomonadota</taxon>
        <taxon>Alphaproteobacteria</taxon>
        <taxon>Hyphomicrobiales</taxon>
        <taxon>Nitrobacteraceae</taxon>
        <taxon>Bradyrhizobium</taxon>
    </lineage>
</organism>
<accession>A0A9X1RKL6</accession>
<evidence type="ECO:0000313" key="6">
    <source>
        <dbReference type="Proteomes" id="UP001139054"/>
    </source>
</evidence>
<keyword evidence="5" id="KW-1185">Reference proteome</keyword>
<feature type="region of interest" description="Disordered" evidence="1">
    <location>
        <begin position="58"/>
        <end position="87"/>
    </location>
</feature>